<accession>A0AAE9FLI0</accession>
<evidence type="ECO:0000256" key="1">
    <source>
        <dbReference type="SAM" id="Coils"/>
    </source>
</evidence>
<feature type="coiled-coil region" evidence="1">
    <location>
        <begin position="140"/>
        <end position="181"/>
    </location>
</feature>
<feature type="region of interest" description="Disordered" evidence="2">
    <location>
        <begin position="114"/>
        <end position="134"/>
    </location>
</feature>
<protein>
    <submittedName>
        <fullName evidence="3">Uncharacterized protein</fullName>
    </submittedName>
</protein>
<sequence length="187" mass="21830">MRCPPDELIAWKREFLREPAHTLPPLARFLTPFYQASGDLNELVPINYEDLKQRIQQSLPAHNASADLYMEMLDAEETLYVGEHCFHYNQHFGINSTKARFDELNSSLENERRSRKLEKAAHSQQKAEWDAEKEGIDQMADNFSDDMREQADLVKSLKKERDSLRMEMDAEKKAKEELFNAFGSMDE</sequence>
<evidence type="ECO:0000313" key="3">
    <source>
        <dbReference type="EMBL" id="UMM43927.1"/>
    </source>
</evidence>
<evidence type="ECO:0000313" key="4">
    <source>
        <dbReference type="Proteomes" id="UP000829354"/>
    </source>
</evidence>
<dbReference type="AlphaFoldDB" id="A0AAE9FLI0"/>
<reference evidence="3 4" key="1">
    <citation type="submission" date="2022-04" db="EMBL/GenBank/DDBJ databases">
        <title>Chromosome-level reference genomes for two strains of Caenorhabditis briggsae: an improved platform for comparative genomics.</title>
        <authorList>
            <person name="Stevens L."/>
            <person name="Andersen E."/>
        </authorList>
    </citation>
    <scope>NUCLEOTIDE SEQUENCE [LARGE SCALE GENOMIC DNA]</scope>
    <source>
        <strain evidence="3">VX34</strain>
        <tissue evidence="3">Whole-organism</tissue>
    </source>
</reference>
<keyword evidence="1" id="KW-0175">Coiled coil</keyword>
<gene>
    <name evidence="3" type="ORF">L5515_019224</name>
</gene>
<dbReference type="Proteomes" id="UP000829354">
    <property type="component" value="Chromosome X"/>
</dbReference>
<keyword evidence="4" id="KW-1185">Reference proteome</keyword>
<proteinExistence type="predicted"/>
<name>A0AAE9FLI0_CAEBR</name>
<dbReference type="EMBL" id="CP092625">
    <property type="protein sequence ID" value="UMM43927.1"/>
    <property type="molecule type" value="Genomic_DNA"/>
</dbReference>
<evidence type="ECO:0000256" key="2">
    <source>
        <dbReference type="SAM" id="MobiDB-lite"/>
    </source>
</evidence>
<organism evidence="3 4">
    <name type="scientific">Caenorhabditis briggsae</name>
    <dbReference type="NCBI Taxonomy" id="6238"/>
    <lineage>
        <taxon>Eukaryota</taxon>
        <taxon>Metazoa</taxon>
        <taxon>Ecdysozoa</taxon>
        <taxon>Nematoda</taxon>
        <taxon>Chromadorea</taxon>
        <taxon>Rhabditida</taxon>
        <taxon>Rhabditina</taxon>
        <taxon>Rhabditomorpha</taxon>
        <taxon>Rhabditoidea</taxon>
        <taxon>Rhabditidae</taxon>
        <taxon>Peloderinae</taxon>
        <taxon>Caenorhabditis</taxon>
    </lineage>
</organism>